<dbReference type="Gene3D" id="3.40.50.300">
    <property type="entry name" value="P-loop containing nucleotide triphosphate hydrolases"/>
    <property type="match status" value="1"/>
</dbReference>
<sequence>MAGLILLLVRNVLGVTVEKAKEDSYILFLLAGNARVAYLRAREGRASRITSVHLVSAVRDWGLKNLIDEVRELVGPRGNLWAIVAHNAGNSTLINAIAKHINGNATQLTEAFGGILSANQAFHQPPRDPFKLKGEESCNV</sequence>
<dbReference type="InterPro" id="IPR050896">
    <property type="entry name" value="Mito_lipid_metab_GTPase"/>
</dbReference>
<keyword evidence="2" id="KW-1185">Reference proteome</keyword>
<proteinExistence type="predicted"/>
<dbReference type="InterPro" id="IPR027417">
    <property type="entry name" value="P-loop_NTPase"/>
</dbReference>
<dbReference type="GO" id="GO:0005739">
    <property type="term" value="C:mitochondrion"/>
    <property type="evidence" value="ECO:0007669"/>
    <property type="project" value="TreeGrafter"/>
</dbReference>
<comment type="caution">
    <text evidence="1">The sequence shown here is derived from an EMBL/GenBank/DDBJ whole genome shotgun (WGS) entry which is preliminary data.</text>
</comment>
<evidence type="ECO:0000313" key="2">
    <source>
        <dbReference type="Proteomes" id="UP001419268"/>
    </source>
</evidence>
<dbReference type="AlphaFoldDB" id="A0AAP0JVI3"/>
<gene>
    <name evidence="1" type="ORF">Scep_010487</name>
</gene>
<dbReference type="EMBL" id="JBBNAG010000004">
    <property type="protein sequence ID" value="KAK9140806.1"/>
    <property type="molecule type" value="Genomic_DNA"/>
</dbReference>
<accession>A0AAP0JVI3</accession>
<name>A0AAP0JVI3_9MAGN</name>
<dbReference type="PANTHER" id="PTHR46434:SF1">
    <property type="entry name" value="GENETIC INTERACTOR OF PROHIBITINS 3, MITOCHONDRIAL"/>
    <property type="match status" value="1"/>
</dbReference>
<dbReference type="Proteomes" id="UP001419268">
    <property type="component" value="Unassembled WGS sequence"/>
</dbReference>
<dbReference type="PANTHER" id="PTHR46434">
    <property type="entry name" value="GENETIC INTERACTOR OF PROHIBITINS 3, MITOCHONDRIAL"/>
    <property type="match status" value="1"/>
</dbReference>
<evidence type="ECO:0000313" key="1">
    <source>
        <dbReference type="EMBL" id="KAK9140806.1"/>
    </source>
</evidence>
<organism evidence="1 2">
    <name type="scientific">Stephania cephalantha</name>
    <dbReference type="NCBI Taxonomy" id="152367"/>
    <lineage>
        <taxon>Eukaryota</taxon>
        <taxon>Viridiplantae</taxon>
        <taxon>Streptophyta</taxon>
        <taxon>Embryophyta</taxon>
        <taxon>Tracheophyta</taxon>
        <taxon>Spermatophyta</taxon>
        <taxon>Magnoliopsida</taxon>
        <taxon>Ranunculales</taxon>
        <taxon>Menispermaceae</taxon>
        <taxon>Menispermoideae</taxon>
        <taxon>Cissampelideae</taxon>
        <taxon>Stephania</taxon>
    </lineage>
</organism>
<reference evidence="1 2" key="1">
    <citation type="submission" date="2024-01" db="EMBL/GenBank/DDBJ databases">
        <title>Genome assemblies of Stephania.</title>
        <authorList>
            <person name="Yang L."/>
        </authorList>
    </citation>
    <scope>NUCLEOTIDE SEQUENCE [LARGE SCALE GENOMIC DNA]</scope>
    <source>
        <strain evidence="1">JXDWG</strain>
        <tissue evidence="1">Leaf</tissue>
    </source>
</reference>
<protein>
    <submittedName>
        <fullName evidence="1">Uncharacterized protein</fullName>
    </submittedName>
</protein>